<comment type="caution">
    <text evidence="2">The sequence shown here is derived from an EMBL/GenBank/DDBJ whole genome shotgun (WGS) entry which is preliminary data.</text>
</comment>
<protein>
    <submittedName>
        <fullName evidence="2">Type II toxin-antitoxin system CcdA family antitoxin</fullName>
    </submittedName>
</protein>
<keyword evidence="1" id="KW-1277">Toxin-antitoxin system</keyword>
<evidence type="ECO:0000256" key="1">
    <source>
        <dbReference type="ARBA" id="ARBA00022649"/>
    </source>
</evidence>
<dbReference type="InterPro" id="IPR009956">
    <property type="entry name" value="Post-segregation_anti-tox_CcdA"/>
</dbReference>
<dbReference type="Proteomes" id="UP000636888">
    <property type="component" value="Unassembled WGS sequence"/>
</dbReference>
<keyword evidence="3" id="KW-1185">Reference proteome</keyword>
<dbReference type="RefSeq" id="WP_199384640.1">
    <property type="nucleotide sequence ID" value="NZ_JAEMHM010000010.1"/>
</dbReference>
<reference evidence="2" key="1">
    <citation type="submission" date="2020-12" db="EMBL/GenBank/DDBJ databases">
        <title>Geomonas sp. Red875, isolated from river sediment.</title>
        <authorList>
            <person name="Xu Z."/>
            <person name="Zhang Z."/>
            <person name="Masuda Y."/>
            <person name="Itoh H."/>
            <person name="Senoo K."/>
        </authorList>
    </citation>
    <scope>NUCLEOTIDE SEQUENCE</scope>
    <source>
        <strain evidence="2">Red875</strain>
    </source>
</reference>
<evidence type="ECO:0000313" key="3">
    <source>
        <dbReference type="Proteomes" id="UP000636888"/>
    </source>
</evidence>
<dbReference type="EMBL" id="JAEMHM010000010">
    <property type="protein sequence ID" value="MBJ6725750.1"/>
    <property type="molecule type" value="Genomic_DNA"/>
</dbReference>
<proteinExistence type="predicted"/>
<dbReference type="AlphaFoldDB" id="A0A8J7JME1"/>
<sequence length="82" mass="9398">MERAPEEGKVKKKATNLSIREDLLGIARQDGLNLSNLLESALIDYCRRKKEAQWLEENQPGITAYNERIDGNGVFGAKYRRF</sequence>
<name>A0A8J7JME1_9BACT</name>
<dbReference type="Pfam" id="PF07362">
    <property type="entry name" value="CcdA"/>
    <property type="match status" value="1"/>
</dbReference>
<accession>A0A8J7JME1</accession>
<evidence type="ECO:0000313" key="2">
    <source>
        <dbReference type="EMBL" id="MBJ6725750.1"/>
    </source>
</evidence>
<gene>
    <name evidence="2" type="ORF">JFN93_13600</name>
</gene>
<organism evidence="2 3">
    <name type="scientific">Geomesophilobacter sediminis</name>
    <dbReference type="NCBI Taxonomy" id="2798584"/>
    <lineage>
        <taxon>Bacteria</taxon>
        <taxon>Pseudomonadati</taxon>
        <taxon>Thermodesulfobacteriota</taxon>
        <taxon>Desulfuromonadia</taxon>
        <taxon>Geobacterales</taxon>
        <taxon>Geobacteraceae</taxon>
        <taxon>Geomesophilobacter</taxon>
    </lineage>
</organism>